<gene>
    <name evidence="4" type="ORF">BYL167_LOCUS30630</name>
    <name evidence="3" type="ORF">GIL414_LOCUS15549</name>
    <name evidence="1" type="ORF">KQP761_LOCUS13633</name>
    <name evidence="2" type="ORF">SMN809_LOCUS8311</name>
</gene>
<accession>A0A815S1L9</accession>
<evidence type="ECO:0000313" key="1">
    <source>
        <dbReference type="EMBL" id="CAF1482319.1"/>
    </source>
</evidence>
<evidence type="ECO:0000313" key="2">
    <source>
        <dbReference type="EMBL" id="CAF3933256.1"/>
    </source>
</evidence>
<evidence type="ECO:0000313" key="4">
    <source>
        <dbReference type="EMBL" id="CAF4378455.1"/>
    </source>
</evidence>
<dbReference type="PANTHER" id="PTHR46601">
    <property type="entry name" value="ULP_PROTEASE DOMAIN-CONTAINING PROTEIN"/>
    <property type="match status" value="1"/>
</dbReference>
<dbReference type="Proteomes" id="UP000676336">
    <property type="component" value="Unassembled WGS sequence"/>
</dbReference>
<dbReference type="Proteomes" id="UP000663834">
    <property type="component" value="Unassembled WGS sequence"/>
</dbReference>
<dbReference type="AlphaFoldDB" id="A0A815S1L9"/>
<dbReference type="EMBL" id="CAJOBI010002538">
    <property type="protein sequence ID" value="CAF3933256.1"/>
    <property type="molecule type" value="Genomic_DNA"/>
</dbReference>
<dbReference type="Proteomes" id="UP000681720">
    <property type="component" value="Unassembled WGS sequence"/>
</dbReference>
<sequence>MASKKYRDKLKLQRFNNQQSTTYKSRQSFGKAVKRTFQSLPKDPSKRVDVIHHIAQVLNVIPATKHHKREQRSLSNALKELVIKFYNRDDVSYQMPGKWDCITVENDGKKITLQKRILLYSIRETYQLFIADKNDPNINLSKTSFSDLRPLNMLVQSHMSHRSYLCVYHENMNLLLKALSKQIQCPDLNTLQAFSLALCLADLQEKIKPFLWHVFIKRQQASYFEQMKPSKNDETVCLQVDFSEDFRMDIQDAIQGSYYSKKSVSLFTSHVWCSSQGFSFVYVLDNCTHDKYCISTILNQLFDEIKKNSKICKTFMFFSDGAAQQFKQRFLFRNLCRLADLFKIELYWHYFATSHGKGMVDGLGATVKRLVYSAILAGQHCNSAADFVVIAKSKANAIEISEIKTDFIDDSMAKMEPIFKSVKPILETKKIHSIKY</sequence>
<dbReference type="EMBL" id="CAJOBJ010006871">
    <property type="protein sequence ID" value="CAF4071680.1"/>
    <property type="molecule type" value="Genomic_DNA"/>
</dbReference>
<dbReference type="PANTHER" id="PTHR46601:SF2">
    <property type="entry name" value="UBIQUITIN-LIKE PROTEASE FAMILY PROFILE DOMAIN-CONTAINING PROTEIN"/>
    <property type="match status" value="1"/>
</dbReference>
<organism evidence="1 5">
    <name type="scientific">Rotaria magnacalcarata</name>
    <dbReference type="NCBI Taxonomy" id="392030"/>
    <lineage>
        <taxon>Eukaryota</taxon>
        <taxon>Metazoa</taxon>
        <taxon>Spiralia</taxon>
        <taxon>Gnathifera</taxon>
        <taxon>Rotifera</taxon>
        <taxon>Eurotatoria</taxon>
        <taxon>Bdelloidea</taxon>
        <taxon>Philodinida</taxon>
        <taxon>Philodinidae</taxon>
        <taxon>Rotaria</taxon>
    </lineage>
</organism>
<evidence type="ECO:0000313" key="3">
    <source>
        <dbReference type="EMBL" id="CAF4071680.1"/>
    </source>
</evidence>
<dbReference type="EMBL" id="CAJOBH010050843">
    <property type="protein sequence ID" value="CAF4378455.1"/>
    <property type="molecule type" value="Genomic_DNA"/>
</dbReference>
<evidence type="ECO:0000313" key="5">
    <source>
        <dbReference type="Proteomes" id="UP000663834"/>
    </source>
</evidence>
<comment type="caution">
    <text evidence="1">The sequence shown here is derived from an EMBL/GenBank/DDBJ whole genome shotgun (WGS) entry which is preliminary data.</text>
</comment>
<dbReference type="OrthoDB" id="6375801at2759"/>
<protein>
    <submittedName>
        <fullName evidence="1">Uncharacterized protein</fullName>
    </submittedName>
</protein>
<proteinExistence type="predicted"/>
<reference evidence="1" key="1">
    <citation type="submission" date="2021-02" db="EMBL/GenBank/DDBJ databases">
        <authorList>
            <person name="Nowell W R."/>
        </authorList>
    </citation>
    <scope>NUCLEOTIDE SEQUENCE</scope>
</reference>
<dbReference type="Proteomes" id="UP000681967">
    <property type="component" value="Unassembled WGS sequence"/>
</dbReference>
<dbReference type="EMBL" id="CAJNOW010006367">
    <property type="protein sequence ID" value="CAF1482319.1"/>
    <property type="molecule type" value="Genomic_DNA"/>
</dbReference>
<name>A0A815S1L9_9BILA</name>